<dbReference type="GO" id="GO:0001530">
    <property type="term" value="F:lipopolysaccharide binding"/>
    <property type="evidence" value="ECO:0007669"/>
    <property type="project" value="InterPro"/>
</dbReference>
<dbReference type="InterPro" id="IPR005653">
    <property type="entry name" value="OstA-like_N"/>
</dbReference>
<evidence type="ECO:0000259" key="4">
    <source>
        <dbReference type="Pfam" id="PF03968"/>
    </source>
</evidence>
<name>A0A7M1B1T4_9BACT</name>
<dbReference type="InterPro" id="IPR052037">
    <property type="entry name" value="LPS_export_LptA"/>
</dbReference>
<dbReference type="GO" id="GO:0009279">
    <property type="term" value="C:cell outer membrane"/>
    <property type="evidence" value="ECO:0007669"/>
    <property type="project" value="TreeGrafter"/>
</dbReference>
<evidence type="ECO:0000313" key="5">
    <source>
        <dbReference type="EMBL" id="QOP43585.1"/>
    </source>
</evidence>
<evidence type="ECO:0000256" key="1">
    <source>
        <dbReference type="ARBA" id="ARBA00022448"/>
    </source>
</evidence>
<dbReference type="InterPro" id="IPR014340">
    <property type="entry name" value="LptA"/>
</dbReference>
<dbReference type="RefSeq" id="WP_193149675.1">
    <property type="nucleotide sequence ID" value="NZ_CP041235.1"/>
</dbReference>
<dbReference type="Gene3D" id="2.60.450.10">
    <property type="entry name" value="Lipopolysaccharide (LPS) transport protein A like domain"/>
    <property type="match status" value="1"/>
</dbReference>
<keyword evidence="6" id="KW-1185">Reference proteome</keyword>
<dbReference type="Pfam" id="PF03968">
    <property type="entry name" value="LptD_N"/>
    <property type="match status" value="1"/>
</dbReference>
<gene>
    <name evidence="5" type="primary">lptA</name>
    <name evidence="5" type="ORF">FJR45_06325</name>
</gene>
<evidence type="ECO:0000256" key="3">
    <source>
        <dbReference type="ARBA" id="ARBA00022764"/>
    </source>
</evidence>
<accession>A0A7M1B1T4</accession>
<dbReference type="Proteomes" id="UP000593719">
    <property type="component" value="Chromosome"/>
</dbReference>
<evidence type="ECO:0000313" key="6">
    <source>
        <dbReference type="Proteomes" id="UP000593719"/>
    </source>
</evidence>
<organism evidence="5 6">
    <name type="scientific">Sulfurimonas sediminis</name>
    <dbReference type="NCBI Taxonomy" id="2590020"/>
    <lineage>
        <taxon>Bacteria</taxon>
        <taxon>Pseudomonadati</taxon>
        <taxon>Campylobacterota</taxon>
        <taxon>Epsilonproteobacteria</taxon>
        <taxon>Campylobacterales</taxon>
        <taxon>Sulfurimonadaceae</taxon>
        <taxon>Sulfurimonas</taxon>
    </lineage>
</organism>
<sequence length="157" mass="17842">MKYLLVLTLFLQTLLFSQELKIKADEFRGDQKKGISVFTGHVRIKKVNDELNASEVTVYTDKNNKPTKFVAVGNASFVIKTVEGADYRGVAQKVVYLPLKKEYHFFGNVHLQQLNEKKEIFGDEVILQAISGKAYAKGVAKEPVIMIFDIKDEKEKK</sequence>
<dbReference type="PANTHER" id="PTHR36504:SF1">
    <property type="entry name" value="LIPOPOLYSACCHARIDE EXPORT SYSTEM PROTEIN LPTA"/>
    <property type="match status" value="1"/>
</dbReference>
<feature type="domain" description="Organic solvent tolerance-like N-terminal" evidence="4">
    <location>
        <begin position="21"/>
        <end position="130"/>
    </location>
</feature>
<dbReference type="GO" id="GO:0015920">
    <property type="term" value="P:lipopolysaccharide transport"/>
    <property type="evidence" value="ECO:0007669"/>
    <property type="project" value="InterPro"/>
</dbReference>
<reference evidence="5 6" key="1">
    <citation type="submission" date="2019-06" db="EMBL/GenBank/DDBJ databases">
        <title>Sulfurimonas gotlandica sp. nov., a chemoautotrophic and psychrotolerant epsilonproteobacterium isolated from a pelagic redoxcline, and an emended description of the genus Sulfurimonas.</title>
        <authorList>
            <person name="Wang S."/>
            <person name="Jiang L."/>
            <person name="Shao Z."/>
        </authorList>
    </citation>
    <scope>NUCLEOTIDE SEQUENCE [LARGE SCALE GENOMIC DNA]</scope>
    <source>
        <strain evidence="5 6">S2-6</strain>
    </source>
</reference>
<proteinExistence type="predicted"/>
<dbReference type="AlphaFoldDB" id="A0A7M1B1T4"/>
<dbReference type="NCBIfam" id="TIGR03002">
    <property type="entry name" value="outer_YhbN_LptA"/>
    <property type="match status" value="1"/>
</dbReference>
<dbReference type="PANTHER" id="PTHR36504">
    <property type="entry name" value="LIPOPOLYSACCHARIDE EXPORT SYSTEM PROTEIN LPTA"/>
    <property type="match status" value="1"/>
</dbReference>
<dbReference type="GO" id="GO:0017089">
    <property type="term" value="F:glycolipid transfer activity"/>
    <property type="evidence" value="ECO:0007669"/>
    <property type="project" value="TreeGrafter"/>
</dbReference>
<dbReference type="GO" id="GO:0030288">
    <property type="term" value="C:outer membrane-bounded periplasmic space"/>
    <property type="evidence" value="ECO:0007669"/>
    <property type="project" value="TreeGrafter"/>
</dbReference>
<keyword evidence="3" id="KW-0574">Periplasm</keyword>
<keyword evidence="1" id="KW-0813">Transport</keyword>
<keyword evidence="2" id="KW-0732">Signal</keyword>
<protein>
    <submittedName>
        <fullName evidence="5">Lipopolysaccharide transport periplasmic protein LptA</fullName>
    </submittedName>
</protein>
<evidence type="ECO:0000256" key="2">
    <source>
        <dbReference type="ARBA" id="ARBA00022729"/>
    </source>
</evidence>
<dbReference type="KEGG" id="ssei:FJR45_06325"/>
<dbReference type="EMBL" id="CP041235">
    <property type="protein sequence ID" value="QOP43585.1"/>
    <property type="molecule type" value="Genomic_DNA"/>
</dbReference>